<gene>
    <name evidence="7" type="ORF">GGD90_001846</name>
</gene>
<feature type="transmembrane region" description="Helical" evidence="6">
    <location>
        <begin position="323"/>
        <end position="345"/>
    </location>
</feature>
<keyword evidence="8" id="KW-1185">Reference proteome</keyword>
<feature type="transmembrane region" description="Helical" evidence="6">
    <location>
        <begin position="265"/>
        <end position="287"/>
    </location>
</feature>
<sequence>MSTEAVRHKIAPAAPLEKRVWWLLGSLYTTQSVALMFFMGAFVAILLEQGAAMERISMIYLVGMVWPLKFLWSPLVDRFQLSRHGHYRGWLILMQAGMVLTLLVLATLDVARDFDTIYALCLLIAVLSATQDIAVDGLACRVLPEAQRGVGNGLQISGGLLGNLLGAGAVLIVYRHVGWAGSMGILAAVTSVSLLQLLAYREPRWPVSESSTLAFVARLWTFWRQPGARRWLALVLLYTVSSSLAYALITPMLLAQGSSLARIGWVVNVFGSIVGGVAAMLSGWFIYRLGRRRALIWAAMIQVLGIGAIALPLLASASESTPVVAVGLYFFCYNPAAVVLATLMMDHVSPDSPATDYSVQFSLNQFFALGMIAAGAALLVPLGHAGVLVLAALLALLAVGLAVSYREPAKHPGSAALKPTLARGAA</sequence>
<feature type="transmembrane region" description="Helical" evidence="6">
    <location>
        <begin position="385"/>
        <end position="405"/>
    </location>
</feature>
<dbReference type="EMBL" id="JACIGE010000005">
    <property type="protein sequence ID" value="MBB4247475.1"/>
    <property type="molecule type" value="Genomic_DNA"/>
</dbReference>
<feature type="transmembrane region" description="Helical" evidence="6">
    <location>
        <begin position="294"/>
        <end position="317"/>
    </location>
</feature>
<dbReference type="OrthoDB" id="9812189at2"/>
<dbReference type="AlphaFoldDB" id="A0A840G6H1"/>
<keyword evidence="3 6" id="KW-0812">Transmembrane</keyword>
<evidence type="ECO:0000313" key="7">
    <source>
        <dbReference type="EMBL" id="MBB4247475.1"/>
    </source>
</evidence>
<comment type="caution">
    <text evidence="7">The sequence shown here is derived from an EMBL/GenBank/DDBJ whole genome shotgun (WGS) entry which is preliminary data.</text>
</comment>
<dbReference type="GO" id="GO:0022857">
    <property type="term" value="F:transmembrane transporter activity"/>
    <property type="evidence" value="ECO:0007669"/>
    <property type="project" value="InterPro"/>
</dbReference>
<evidence type="ECO:0000256" key="4">
    <source>
        <dbReference type="ARBA" id="ARBA00022989"/>
    </source>
</evidence>
<dbReference type="PANTHER" id="PTHR12778">
    <property type="entry name" value="SOLUTE CARRIER FAMILY 33 ACETYL-COA TRANSPORTER -RELATED"/>
    <property type="match status" value="1"/>
</dbReference>
<feature type="transmembrane region" description="Helical" evidence="6">
    <location>
        <begin position="117"/>
        <end position="135"/>
    </location>
</feature>
<dbReference type="Proteomes" id="UP000587070">
    <property type="component" value="Unassembled WGS sequence"/>
</dbReference>
<keyword evidence="4 6" id="KW-1133">Transmembrane helix</keyword>
<accession>A0A840G6H1</accession>
<organism evidence="7 8">
    <name type="scientific">Rhodocyclus tenuis</name>
    <name type="common">Rhodospirillum tenue</name>
    <dbReference type="NCBI Taxonomy" id="1066"/>
    <lineage>
        <taxon>Bacteria</taxon>
        <taxon>Pseudomonadati</taxon>
        <taxon>Pseudomonadota</taxon>
        <taxon>Betaproteobacteria</taxon>
        <taxon>Rhodocyclales</taxon>
        <taxon>Rhodocyclaceae</taxon>
        <taxon>Rhodocyclus</taxon>
    </lineage>
</organism>
<feature type="transmembrane region" description="Helical" evidence="6">
    <location>
        <begin position="231"/>
        <end position="253"/>
    </location>
</feature>
<feature type="transmembrane region" description="Helical" evidence="6">
    <location>
        <begin position="156"/>
        <end position="174"/>
    </location>
</feature>
<dbReference type="InterPro" id="IPR004752">
    <property type="entry name" value="AmpG_permease/AT-1"/>
</dbReference>
<feature type="transmembrane region" description="Helical" evidence="6">
    <location>
        <begin position="20"/>
        <end position="46"/>
    </location>
</feature>
<dbReference type="InterPro" id="IPR011701">
    <property type="entry name" value="MFS"/>
</dbReference>
<feature type="transmembrane region" description="Helical" evidence="6">
    <location>
        <begin position="89"/>
        <end position="111"/>
    </location>
</feature>
<dbReference type="RefSeq" id="WP_153116226.1">
    <property type="nucleotide sequence ID" value="NZ_JACIGE010000005.1"/>
</dbReference>
<feature type="transmembrane region" description="Helical" evidence="6">
    <location>
        <begin position="180"/>
        <end position="200"/>
    </location>
</feature>
<keyword evidence="5 6" id="KW-0472">Membrane</keyword>
<name>A0A840G6H1_RHOTE</name>
<dbReference type="InterPro" id="IPR036259">
    <property type="entry name" value="MFS_trans_sf"/>
</dbReference>
<dbReference type="Gene3D" id="1.20.1250.20">
    <property type="entry name" value="MFS general substrate transporter like domains"/>
    <property type="match status" value="1"/>
</dbReference>
<feature type="transmembrane region" description="Helical" evidence="6">
    <location>
        <begin position="357"/>
        <end position="379"/>
    </location>
</feature>
<evidence type="ECO:0000256" key="1">
    <source>
        <dbReference type="ARBA" id="ARBA00004141"/>
    </source>
</evidence>
<reference evidence="7 8" key="1">
    <citation type="submission" date="2020-08" db="EMBL/GenBank/DDBJ databases">
        <title>Genome sequencing of Purple Non-Sulfur Bacteria from various extreme environments.</title>
        <authorList>
            <person name="Mayer M."/>
        </authorList>
    </citation>
    <scope>NUCLEOTIDE SEQUENCE [LARGE SCALE GENOMIC DNA]</scope>
    <source>
        <strain evidence="7 8">2761</strain>
    </source>
</reference>
<dbReference type="GO" id="GO:0016020">
    <property type="term" value="C:membrane"/>
    <property type="evidence" value="ECO:0007669"/>
    <property type="project" value="UniProtKB-SubCell"/>
</dbReference>
<dbReference type="PANTHER" id="PTHR12778:SF10">
    <property type="entry name" value="MAJOR FACILITATOR SUPERFAMILY DOMAIN-CONTAINING PROTEIN 3"/>
    <property type="match status" value="1"/>
</dbReference>
<keyword evidence="2" id="KW-0813">Transport</keyword>
<evidence type="ECO:0000256" key="2">
    <source>
        <dbReference type="ARBA" id="ARBA00022448"/>
    </source>
</evidence>
<protein>
    <submittedName>
        <fullName evidence="7">MFS family permease</fullName>
    </submittedName>
</protein>
<dbReference type="Pfam" id="PF07690">
    <property type="entry name" value="MFS_1"/>
    <property type="match status" value="1"/>
</dbReference>
<comment type="subcellular location">
    <subcellularLocation>
        <location evidence="1">Membrane</location>
        <topology evidence="1">Multi-pass membrane protein</topology>
    </subcellularLocation>
</comment>
<proteinExistence type="predicted"/>
<evidence type="ECO:0000256" key="6">
    <source>
        <dbReference type="SAM" id="Phobius"/>
    </source>
</evidence>
<evidence type="ECO:0000313" key="8">
    <source>
        <dbReference type="Proteomes" id="UP000587070"/>
    </source>
</evidence>
<evidence type="ECO:0000256" key="3">
    <source>
        <dbReference type="ARBA" id="ARBA00022692"/>
    </source>
</evidence>
<feature type="transmembrane region" description="Helical" evidence="6">
    <location>
        <begin position="58"/>
        <end position="77"/>
    </location>
</feature>
<dbReference type="SUPFAM" id="SSF103473">
    <property type="entry name" value="MFS general substrate transporter"/>
    <property type="match status" value="1"/>
</dbReference>
<evidence type="ECO:0000256" key="5">
    <source>
        <dbReference type="ARBA" id="ARBA00023136"/>
    </source>
</evidence>